<dbReference type="Pfam" id="PF07811">
    <property type="entry name" value="TadE"/>
    <property type="match status" value="1"/>
</dbReference>
<dbReference type="Proteomes" id="UP000255284">
    <property type="component" value="Unassembled WGS sequence"/>
</dbReference>
<organism evidence="3 6">
    <name type="scientific">Mobiluncus mulieris</name>
    <dbReference type="NCBI Taxonomy" id="2052"/>
    <lineage>
        <taxon>Bacteria</taxon>
        <taxon>Bacillati</taxon>
        <taxon>Actinomycetota</taxon>
        <taxon>Actinomycetes</taxon>
        <taxon>Actinomycetales</taxon>
        <taxon>Actinomycetaceae</taxon>
        <taxon>Mobiluncus</taxon>
    </lineage>
</organism>
<accession>A0A2J9KQ07</accession>
<evidence type="ECO:0000313" key="3">
    <source>
        <dbReference type="EMBL" id="NMW93888.1"/>
    </source>
</evidence>
<evidence type="ECO:0000259" key="2">
    <source>
        <dbReference type="Pfam" id="PF07811"/>
    </source>
</evidence>
<dbReference type="AlphaFoldDB" id="A0A2J9KQ07"/>
<reference evidence="3 6" key="2">
    <citation type="submission" date="2020-04" db="EMBL/GenBank/DDBJ databases">
        <title>Antimicrobial susceptibility and clonality of vaginal-derived multi-drug resistant Mobiluncus isolates in China.</title>
        <authorList>
            <person name="Zhang X."/>
        </authorList>
    </citation>
    <scope>NUCLEOTIDE SEQUENCE [LARGE SCALE GENOMIC DNA]</scope>
    <source>
        <strain evidence="3 6">7</strain>
    </source>
</reference>
<evidence type="ECO:0000313" key="6">
    <source>
        <dbReference type="Proteomes" id="UP000582487"/>
    </source>
</evidence>
<keyword evidence="1" id="KW-0812">Transmembrane</keyword>
<gene>
    <name evidence="3" type="ORF">HHJ74_09380</name>
    <name evidence="4" type="ORF">NCTC11819_00202</name>
</gene>
<proteinExistence type="predicted"/>
<dbReference type="EMBL" id="UGGQ01000006">
    <property type="protein sequence ID" value="STO15660.1"/>
    <property type="molecule type" value="Genomic_DNA"/>
</dbReference>
<sequence>MTPVVFASSTAVAPRRILKCERGSEPVSFALVVPLVMFLVLGVLQLALSMWVKTTLIDAASAGAHAAAVVGAPPEVAEETVREVLASTVGRDYVQNVEVSRVNLTTVSNQFGSAPVDALQVSVSAPLPVLGFFGFGSFQVVGHAAVEVAP</sequence>
<dbReference type="EMBL" id="JABCUV010000012">
    <property type="protein sequence ID" value="NMW93888.1"/>
    <property type="molecule type" value="Genomic_DNA"/>
</dbReference>
<feature type="transmembrane region" description="Helical" evidence="1">
    <location>
        <begin position="27"/>
        <end position="48"/>
    </location>
</feature>
<dbReference type="Proteomes" id="UP000582487">
    <property type="component" value="Unassembled WGS sequence"/>
</dbReference>
<comment type="caution">
    <text evidence="3">The sequence shown here is derived from an EMBL/GenBank/DDBJ whole genome shotgun (WGS) entry which is preliminary data.</text>
</comment>
<name>A0A2J9KQ07_9ACTO</name>
<dbReference type="GeneID" id="61167531"/>
<reference evidence="4 5" key="1">
    <citation type="submission" date="2018-06" db="EMBL/GenBank/DDBJ databases">
        <authorList>
            <consortium name="Pathogen Informatics"/>
            <person name="Doyle S."/>
        </authorList>
    </citation>
    <scope>NUCLEOTIDE SEQUENCE [LARGE SCALE GENOMIC DNA]</scope>
    <source>
        <strain evidence="4 5">NCTC11819</strain>
    </source>
</reference>
<evidence type="ECO:0000313" key="5">
    <source>
        <dbReference type="Proteomes" id="UP000255284"/>
    </source>
</evidence>
<keyword evidence="1" id="KW-1133">Transmembrane helix</keyword>
<dbReference type="RefSeq" id="WP_004012799.1">
    <property type="nucleotide sequence ID" value="NZ_CAMUNX010000007.1"/>
</dbReference>
<keyword evidence="1" id="KW-0472">Membrane</keyword>
<feature type="domain" description="TadE-like" evidence="2">
    <location>
        <begin position="29"/>
        <end position="64"/>
    </location>
</feature>
<evidence type="ECO:0000256" key="1">
    <source>
        <dbReference type="SAM" id="Phobius"/>
    </source>
</evidence>
<dbReference type="InterPro" id="IPR012495">
    <property type="entry name" value="TadE-like_dom"/>
</dbReference>
<protein>
    <submittedName>
        <fullName evidence="3">Pilus assembly protein</fullName>
    </submittedName>
    <submittedName>
        <fullName evidence="4">TadE-like protein</fullName>
    </submittedName>
</protein>
<evidence type="ECO:0000313" key="4">
    <source>
        <dbReference type="EMBL" id="STO15660.1"/>
    </source>
</evidence>